<comment type="caution">
    <text evidence="2">The sequence shown here is derived from an EMBL/GenBank/DDBJ whole genome shotgun (WGS) entry which is preliminary data.</text>
</comment>
<dbReference type="Proteomes" id="UP000185753">
    <property type="component" value="Unassembled WGS sequence"/>
</dbReference>
<dbReference type="SUPFAM" id="SSF53474">
    <property type="entry name" value="alpha/beta-Hydrolases"/>
    <property type="match status" value="1"/>
</dbReference>
<dbReference type="AlphaFoldDB" id="A0A1A7R944"/>
<dbReference type="PANTHER" id="PTHR34853">
    <property type="match status" value="1"/>
</dbReference>
<dbReference type="Gene3D" id="3.40.50.1820">
    <property type="entry name" value="alpha/beta hydrolase"/>
    <property type="match status" value="2"/>
</dbReference>
<dbReference type="InterPro" id="IPR005152">
    <property type="entry name" value="Lipase_secreted"/>
</dbReference>
<reference evidence="3" key="1">
    <citation type="submission" date="2016-06" db="EMBL/GenBank/DDBJ databases">
        <authorList>
            <person name="Radolfova-Krizova L."/>
            <person name="Nemec A."/>
        </authorList>
    </citation>
    <scope>NUCLEOTIDE SEQUENCE [LARGE SCALE GENOMIC DNA]</scope>
    <source>
        <strain evidence="3">ANC 4275</strain>
    </source>
</reference>
<sequence length="408" mass="44192">MLNQRKHLSKFSSALVIAGSIVGLSATELYAADTVMPKANISQTQNNIAALLPGSMLSLQLESIPTSYQHAGQRYVITYRSRGVNGEPIVTSGYILLPKGQAPKQGWPVLAWAHGTTGVADTCAPSSDYAGGPVHSLQEVIDGALDSWLMRGYAVIATDYQGLGTPGMHPYMNAASQVYNVVDSVRALHSWKPKQFSKDWVVMGHSQGGAAAIAVAAQGQKDAPELNLKAAIALAPGGYQYEGIAEYVQTNPNPDTNVAAFFPIVLLGAAAADPSINVDQLVSPDMQSLLNQARKRCLSELQTELEQAPQPIFKKDADLKPLLSYLKRQSIEYMKPTVPLMFVQGTADHLVDHRDTQSYYQQVCKQKLPAVYHAIPNGDHRDALRHSPKYTAEFLKSLEHGSIAKACK</sequence>
<organism evidence="2 3">
    <name type="scientific">Acinetobacter gandensis</name>
    <dbReference type="NCBI Taxonomy" id="1443941"/>
    <lineage>
        <taxon>Bacteria</taxon>
        <taxon>Pseudomonadati</taxon>
        <taxon>Pseudomonadota</taxon>
        <taxon>Gammaproteobacteria</taxon>
        <taxon>Moraxellales</taxon>
        <taxon>Moraxellaceae</taxon>
        <taxon>Acinetobacter</taxon>
    </lineage>
</organism>
<protein>
    <submittedName>
        <fullName evidence="2">Lipase</fullName>
    </submittedName>
</protein>
<dbReference type="STRING" id="1443941.A9J31_03985"/>
<proteinExistence type="predicted"/>
<dbReference type="InterPro" id="IPR029058">
    <property type="entry name" value="AB_hydrolase_fold"/>
</dbReference>
<evidence type="ECO:0000313" key="3">
    <source>
        <dbReference type="Proteomes" id="UP000185753"/>
    </source>
</evidence>
<evidence type="ECO:0000256" key="1">
    <source>
        <dbReference type="SAM" id="SignalP"/>
    </source>
</evidence>
<feature type="chain" id="PRO_5008360652" evidence="1">
    <location>
        <begin position="32"/>
        <end position="408"/>
    </location>
</feature>
<dbReference type="PANTHER" id="PTHR34853:SF1">
    <property type="entry name" value="LIPASE 5"/>
    <property type="match status" value="1"/>
</dbReference>
<feature type="signal peptide" evidence="1">
    <location>
        <begin position="1"/>
        <end position="31"/>
    </location>
</feature>
<dbReference type="PIRSF" id="PIRSF029171">
    <property type="entry name" value="Esterase_LipA"/>
    <property type="match status" value="1"/>
</dbReference>
<accession>A0A1A7R944</accession>
<dbReference type="GO" id="GO:0016042">
    <property type="term" value="P:lipid catabolic process"/>
    <property type="evidence" value="ECO:0007669"/>
    <property type="project" value="InterPro"/>
</dbReference>
<keyword evidence="3" id="KW-1185">Reference proteome</keyword>
<dbReference type="Pfam" id="PF03583">
    <property type="entry name" value="LIP"/>
    <property type="match status" value="1"/>
</dbReference>
<dbReference type="GO" id="GO:0004806">
    <property type="term" value="F:triacylglycerol lipase activity"/>
    <property type="evidence" value="ECO:0007669"/>
    <property type="project" value="InterPro"/>
</dbReference>
<keyword evidence="1" id="KW-0732">Signal</keyword>
<evidence type="ECO:0000313" key="2">
    <source>
        <dbReference type="EMBL" id="OBX28785.1"/>
    </source>
</evidence>
<name>A0A1A7R944_9GAMM</name>
<dbReference type="EMBL" id="LZDS01000023">
    <property type="protein sequence ID" value="OBX28785.1"/>
    <property type="molecule type" value="Genomic_DNA"/>
</dbReference>
<dbReference type="RefSeq" id="WP_067763912.1">
    <property type="nucleotide sequence ID" value="NZ_LZDS01000023.1"/>
</dbReference>
<gene>
    <name evidence="2" type="ORF">A9J31_03985</name>
</gene>